<feature type="compositionally biased region" description="Basic and acidic residues" evidence="1">
    <location>
        <begin position="1"/>
        <end position="12"/>
    </location>
</feature>
<protein>
    <submittedName>
        <fullName evidence="2">Uncharacterized protein</fullName>
    </submittedName>
</protein>
<accession>A0AAE0CXR2</accession>
<name>A0AAE0CXR2_COLKA</name>
<dbReference type="AlphaFoldDB" id="A0AAE0CXR2"/>
<dbReference type="EMBL" id="VYYT01000765">
    <property type="protein sequence ID" value="KAK2729812.1"/>
    <property type="molecule type" value="Genomic_DNA"/>
</dbReference>
<comment type="caution">
    <text evidence="2">The sequence shown here is derived from an EMBL/GenBank/DDBJ whole genome shotgun (WGS) entry which is preliminary data.</text>
</comment>
<evidence type="ECO:0000313" key="3">
    <source>
        <dbReference type="Proteomes" id="UP001281614"/>
    </source>
</evidence>
<gene>
    <name evidence="2" type="ORF">CKAH01_10114</name>
</gene>
<feature type="region of interest" description="Disordered" evidence="1">
    <location>
        <begin position="104"/>
        <end position="135"/>
    </location>
</feature>
<sequence>MAKQTEDERGRLDLPASTTARPKADRHGSDHKVGENWFLEMRASYGDSSTIDRVEFPNSLDGGWSMDEAEHREQFDTGHYGFNCLMESVFERHFGTRVAQQDETASSLGLGESDVEGIPSLSGHRPGPSTAGRAGRKLGFSFAGIHVRWASGRD</sequence>
<reference evidence="2" key="1">
    <citation type="submission" date="2023-02" db="EMBL/GenBank/DDBJ databases">
        <title>Colletotrichum kahawae CIFC_Que2 genome sequencing and assembly.</title>
        <authorList>
            <person name="Baroncelli R."/>
        </authorList>
    </citation>
    <scope>NUCLEOTIDE SEQUENCE</scope>
    <source>
        <strain evidence="2">CIFC_Que2</strain>
    </source>
</reference>
<proteinExistence type="predicted"/>
<feature type="region of interest" description="Disordered" evidence="1">
    <location>
        <begin position="1"/>
        <end position="32"/>
    </location>
</feature>
<keyword evidence="3" id="KW-1185">Reference proteome</keyword>
<evidence type="ECO:0000256" key="1">
    <source>
        <dbReference type="SAM" id="MobiDB-lite"/>
    </source>
</evidence>
<feature type="compositionally biased region" description="Basic and acidic residues" evidence="1">
    <location>
        <begin position="22"/>
        <end position="32"/>
    </location>
</feature>
<dbReference type="Proteomes" id="UP001281614">
    <property type="component" value="Unassembled WGS sequence"/>
</dbReference>
<evidence type="ECO:0000313" key="2">
    <source>
        <dbReference type="EMBL" id="KAK2729812.1"/>
    </source>
</evidence>
<organism evidence="2 3">
    <name type="scientific">Colletotrichum kahawae</name>
    <name type="common">Coffee berry disease fungus</name>
    <dbReference type="NCBI Taxonomy" id="34407"/>
    <lineage>
        <taxon>Eukaryota</taxon>
        <taxon>Fungi</taxon>
        <taxon>Dikarya</taxon>
        <taxon>Ascomycota</taxon>
        <taxon>Pezizomycotina</taxon>
        <taxon>Sordariomycetes</taxon>
        <taxon>Hypocreomycetidae</taxon>
        <taxon>Glomerellales</taxon>
        <taxon>Glomerellaceae</taxon>
        <taxon>Colletotrichum</taxon>
        <taxon>Colletotrichum gloeosporioides species complex</taxon>
    </lineage>
</organism>